<protein>
    <submittedName>
        <fullName evidence="6">LysR family transcriptional regulator</fullName>
    </submittedName>
</protein>
<evidence type="ECO:0000256" key="2">
    <source>
        <dbReference type="ARBA" id="ARBA00023015"/>
    </source>
</evidence>
<evidence type="ECO:0000313" key="7">
    <source>
        <dbReference type="Proteomes" id="UP000032748"/>
    </source>
</evidence>
<comment type="similarity">
    <text evidence="1">Belongs to the LysR transcriptional regulatory family.</text>
</comment>
<dbReference type="Gene3D" id="3.40.190.290">
    <property type="match status" value="1"/>
</dbReference>
<dbReference type="PANTHER" id="PTHR30537">
    <property type="entry name" value="HTH-TYPE TRANSCRIPTIONAL REGULATOR"/>
    <property type="match status" value="1"/>
</dbReference>
<dbReference type="PRINTS" id="PR00039">
    <property type="entry name" value="HTHLYSR"/>
</dbReference>
<dbReference type="AlphaFoldDB" id="A0A0D5Y6T3"/>
<sequence>MDSLKAMHCFVRAVELGSLSSAARELGSTQPTVSKLVAALEKQLGTRLLTRGTTGLTPTEQGKRFYERAKAVLEEYGEAVAEVRGLTERPEGVLRVNVPVSLGVLHLNGLMLAFMAQYPDIEVELILNDRFIDLTEENVDLALRLGGDLPPNAIARRIATAPRYLVAAPEYLQRHAPLHRPADLGKHEFLRFAWLSSGDTLDLSGPAGEKVSITTQGRYRTNSSLAIRDGVLQGAGLCITPAWLVSDLLDSGRLVRVLPDWSGPPHEAFLIYPERRYRPLRVRLLMEYLAERLPRLPGFTA</sequence>
<dbReference type="InterPro" id="IPR005119">
    <property type="entry name" value="LysR_subst-bd"/>
</dbReference>
<feature type="domain" description="HTH lysR-type" evidence="5">
    <location>
        <begin position="1"/>
        <end position="59"/>
    </location>
</feature>
<dbReference type="Proteomes" id="UP000032748">
    <property type="component" value="Chromosome"/>
</dbReference>
<keyword evidence="3" id="KW-0238">DNA-binding</keyword>
<keyword evidence="2" id="KW-0805">Transcription regulation</keyword>
<keyword evidence="4" id="KW-0804">Transcription</keyword>
<dbReference type="PROSITE" id="PS50931">
    <property type="entry name" value="HTH_LYSR"/>
    <property type="match status" value="1"/>
</dbReference>
<gene>
    <name evidence="6" type="ORF">PCL1606_53050</name>
</gene>
<dbReference type="RefSeq" id="WP_045885763.1">
    <property type="nucleotide sequence ID" value="NZ_CP011110.1"/>
</dbReference>
<dbReference type="InterPro" id="IPR036390">
    <property type="entry name" value="WH_DNA-bd_sf"/>
</dbReference>
<evidence type="ECO:0000256" key="1">
    <source>
        <dbReference type="ARBA" id="ARBA00009437"/>
    </source>
</evidence>
<evidence type="ECO:0000256" key="3">
    <source>
        <dbReference type="ARBA" id="ARBA00023125"/>
    </source>
</evidence>
<evidence type="ECO:0000259" key="5">
    <source>
        <dbReference type="PROSITE" id="PS50931"/>
    </source>
</evidence>
<dbReference type="SUPFAM" id="SSF53850">
    <property type="entry name" value="Periplasmic binding protein-like II"/>
    <property type="match status" value="1"/>
</dbReference>
<organism evidence="6 7">
    <name type="scientific">Pseudomonas chlororaphis</name>
    <dbReference type="NCBI Taxonomy" id="587753"/>
    <lineage>
        <taxon>Bacteria</taxon>
        <taxon>Pseudomonadati</taxon>
        <taxon>Pseudomonadota</taxon>
        <taxon>Gammaproteobacteria</taxon>
        <taxon>Pseudomonadales</taxon>
        <taxon>Pseudomonadaceae</taxon>
        <taxon>Pseudomonas</taxon>
    </lineage>
</organism>
<accession>A0A0D5Y6T3</accession>
<dbReference type="InterPro" id="IPR036388">
    <property type="entry name" value="WH-like_DNA-bd_sf"/>
</dbReference>
<dbReference type="OrthoDB" id="9786526at2"/>
<dbReference type="GO" id="GO:0003677">
    <property type="term" value="F:DNA binding"/>
    <property type="evidence" value="ECO:0007669"/>
    <property type="project" value="UniProtKB-KW"/>
</dbReference>
<dbReference type="PANTHER" id="PTHR30537:SF80">
    <property type="entry name" value="TRANSCRIPTIONAL REGULATOR"/>
    <property type="match status" value="1"/>
</dbReference>
<dbReference type="Pfam" id="PF00126">
    <property type="entry name" value="HTH_1"/>
    <property type="match status" value="1"/>
</dbReference>
<dbReference type="Pfam" id="PF03466">
    <property type="entry name" value="LysR_substrate"/>
    <property type="match status" value="1"/>
</dbReference>
<evidence type="ECO:0000313" key="6">
    <source>
        <dbReference type="EMBL" id="AKA26750.1"/>
    </source>
</evidence>
<name>A0A0D5Y6T3_9PSED</name>
<dbReference type="GO" id="GO:0003700">
    <property type="term" value="F:DNA-binding transcription factor activity"/>
    <property type="evidence" value="ECO:0007669"/>
    <property type="project" value="InterPro"/>
</dbReference>
<proteinExistence type="inferred from homology"/>
<dbReference type="SUPFAM" id="SSF46785">
    <property type="entry name" value="Winged helix' DNA-binding domain"/>
    <property type="match status" value="1"/>
</dbReference>
<evidence type="ECO:0000256" key="4">
    <source>
        <dbReference type="ARBA" id="ARBA00023163"/>
    </source>
</evidence>
<reference evidence="6 7" key="1">
    <citation type="journal article" date="2015" name="Mol. Plant Microbe Interact.">
        <title>Comparative Genomic Analysis of Pseudomonas chlororaphis PCL1606 Reveals New Insight into Antifungal Compounds Involved in Biocontrol.</title>
        <authorList>
            <person name="Calderon C.E."/>
            <person name="Ramos C."/>
            <person name="de Vicente A."/>
            <person name="Cazorla F.M."/>
        </authorList>
    </citation>
    <scope>NUCLEOTIDE SEQUENCE [LARGE SCALE GENOMIC DNA]</scope>
    <source>
        <strain evidence="6 7">PCL1606</strain>
    </source>
</reference>
<dbReference type="KEGG" id="pcz:PCL1606_53050"/>
<dbReference type="Gene3D" id="1.10.10.10">
    <property type="entry name" value="Winged helix-like DNA-binding domain superfamily/Winged helix DNA-binding domain"/>
    <property type="match status" value="1"/>
</dbReference>
<dbReference type="FunFam" id="1.10.10.10:FF:000001">
    <property type="entry name" value="LysR family transcriptional regulator"/>
    <property type="match status" value="1"/>
</dbReference>
<dbReference type="CDD" id="cd08422">
    <property type="entry name" value="PBP2_CrgA_like"/>
    <property type="match status" value="1"/>
</dbReference>
<dbReference type="InterPro" id="IPR000847">
    <property type="entry name" value="LysR_HTH_N"/>
</dbReference>
<dbReference type="InterPro" id="IPR058163">
    <property type="entry name" value="LysR-type_TF_proteobact-type"/>
</dbReference>
<dbReference type="EMBL" id="CP011110">
    <property type="protein sequence ID" value="AKA26750.1"/>
    <property type="molecule type" value="Genomic_DNA"/>
</dbReference>
<dbReference type="PATRIC" id="fig|587753.10.peg.5295"/>